<organism evidence="1">
    <name type="scientific">viral metagenome</name>
    <dbReference type="NCBI Taxonomy" id="1070528"/>
    <lineage>
        <taxon>unclassified sequences</taxon>
        <taxon>metagenomes</taxon>
        <taxon>organismal metagenomes</taxon>
    </lineage>
</organism>
<protein>
    <submittedName>
        <fullName evidence="1">Uncharacterized protein</fullName>
    </submittedName>
</protein>
<sequence>MELLAVSGLAYLGTILNQHIIREYDETEDKNINKSKKKEKFAFINNRKYKSIEGDKIDKNYNKRIREIRELSFIPEKSHVIPSFYNQIPSVLDEYENNKYEIPGKLEVGLITDSKKYSLLDEQFQFGKLKNDDPKPEGFDIEIKSNWTPIEENNDMTYGIFKKDELKHNNMQHFFRRRDEAVENIDGKMTDEINSNNNTVKMELFTGSTRNYYPKEAPPAFFEPMKDMHFVNGIPSFTENIKDRYLPGNLRQGEKPFQPVQVQPGLGLGYHEESKIGFQDPYRSPQPTIDFQRVGNRIQKSHAGVIIPGMKGQKQPVDPNVAKRRPEKAFDVSEYIHGGGNGGVSKPANNPEQIVKDQTRAFSMELQNGGQLASGSLVGPFNPDGIKRNPHKLQFDGPQSAGPNMESRHNNNLPSYNLLDNQRTETGFNYYDGPQKGQIMKNKQFNTQPANTTLRQTTAETPQDGTAYGNIRKVQQFNTQATNTTLRQTTAETSQDGHAYGDIRKVNQYNIQPTNTTLRQTTAETAQDGPAYGDIRQVHQFNTQSANTTLRQTTAETAQDGPAHGDIRQVHQFNTQATNTTLRQTTAETAQDGTAYGDVRQVHQFNTQPTNTTLRQTTAETAQDGAAYGDVRQVHQFNTQPTNTTLRQTTAETAQDGAAYGDVRKVHQFNTQPTNTTLRQTTAETAQDGPGFGNVRKVHQFNTQPTNSTFRQTTAETAQENPAKHTVSKVHLFNTQPANSTLRQVVNYDDYSGPTHVVVENLRSRSDANAMEVHSGREDTTTSRTLTYSGWHEGISLKTLGAQNSKEKDVNNNWTRVNPPSLQNRPKVIQDMNGFNLDDRIVYQLNKLKDYTSVGDRIETTVAEVLQNNELINNAYQKYGNKPNKLYRNIHDINK</sequence>
<proteinExistence type="predicted"/>
<dbReference type="EMBL" id="MN739838">
    <property type="protein sequence ID" value="QHT74136.1"/>
    <property type="molecule type" value="Genomic_DNA"/>
</dbReference>
<accession>A0A6C0H1N9</accession>
<dbReference type="AlphaFoldDB" id="A0A6C0H1N9"/>
<reference evidence="1" key="1">
    <citation type="journal article" date="2020" name="Nature">
        <title>Giant virus diversity and host interactions through global metagenomics.</title>
        <authorList>
            <person name="Schulz F."/>
            <person name="Roux S."/>
            <person name="Paez-Espino D."/>
            <person name="Jungbluth S."/>
            <person name="Walsh D.A."/>
            <person name="Denef V.J."/>
            <person name="McMahon K.D."/>
            <person name="Konstantinidis K.T."/>
            <person name="Eloe-Fadrosh E.A."/>
            <person name="Kyrpides N.C."/>
            <person name="Woyke T."/>
        </authorList>
    </citation>
    <scope>NUCLEOTIDE SEQUENCE</scope>
    <source>
        <strain evidence="1">GVMAG-M-3300023179-4</strain>
    </source>
</reference>
<evidence type="ECO:0000313" key="1">
    <source>
        <dbReference type="EMBL" id="QHT74136.1"/>
    </source>
</evidence>
<name>A0A6C0H1N9_9ZZZZ</name>